<dbReference type="EMBL" id="SRPY01000775">
    <property type="protein sequence ID" value="KAG5917930.1"/>
    <property type="molecule type" value="Genomic_DNA"/>
</dbReference>
<evidence type="ECO:0000313" key="2">
    <source>
        <dbReference type="Proteomes" id="UP000811619"/>
    </source>
</evidence>
<reference evidence="1" key="1">
    <citation type="journal article" date="2020" name="bioRxiv">
        <title>Whole genome comparisons of ergot fungi reveals the divergence and evolution of species within the genus Claviceps are the result of varying mechanisms driving genome evolution and host range expansion.</title>
        <authorList>
            <person name="Wyka S.A."/>
            <person name="Mondo S.J."/>
            <person name="Liu M."/>
            <person name="Dettman J."/>
            <person name="Nalam V."/>
            <person name="Broders K.D."/>
        </authorList>
    </citation>
    <scope>NUCLEOTIDE SEQUENCE</scope>
    <source>
        <strain evidence="1">CCC 489</strain>
    </source>
</reference>
<evidence type="ECO:0008006" key="3">
    <source>
        <dbReference type="Google" id="ProtNLM"/>
    </source>
</evidence>
<gene>
    <name evidence="1" type="ORF">E4U42_007061</name>
</gene>
<keyword evidence="2" id="KW-1185">Reference proteome</keyword>
<protein>
    <recommendedName>
        <fullName evidence="3">Peptide hydrolase</fullName>
    </recommendedName>
</protein>
<dbReference type="AlphaFoldDB" id="A0A8K0J4E9"/>
<dbReference type="OrthoDB" id="2214at2759"/>
<evidence type="ECO:0000313" key="1">
    <source>
        <dbReference type="EMBL" id="KAG5917930.1"/>
    </source>
</evidence>
<organism evidence="1 2">
    <name type="scientific">Claviceps africana</name>
    <dbReference type="NCBI Taxonomy" id="83212"/>
    <lineage>
        <taxon>Eukaryota</taxon>
        <taxon>Fungi</taxon>
        <taxon>Dikarya</taxon>
        <taxon>Ascomycota</taxon>
        <taxon>Pezizomycotina</taxon>
        <taxon>Sordariomycetes</taxon>
        <taxon>Hypocreomycetidae</taxon>
        <taxon>Hypocreales</taxon>
        <taxon>Clavicipitaceae</taxon>
        <taxon>Claviceps</taxon>
    </lineage>
</organism>
<sequence>MSFTNLGYPTTFATEGDPIIPGSVGALDPYVHTEKDRLDVDDERGTFSFEHMARFSELAIAFAIEQAGWDHEW</sequence>
<dbReference type="Proteomes" id="UP000811619">
    <property type="component" value="Unassembled WGS sequence"/>
</dbReference>
<accession>A0A8K0J4E9</accession>
<comment type="caution">
    <text evidence="1">The sequence shown here is derived from an EMBL/GenBank/DDBJ whole genome shotgun (WGS) entry which is preliminary data.</text>
</comment>
<dbReference type="SUPFAM" id="SSF53187">
    <property type="entry name" value="Zn-dependent exopeptidases"/>
    <property type="match status" value="1"/>
</dbReference>
<proteinExistence type="predicted"/>
<name>A0A8K0J4E9_9HYPO</name>